<evidence type="ECO:0000256" key="1">
    <source>
        <dbReference type="SAM" id="MobiDB-lite"/>
    </source>
</evidence>
<reference evidence="3" key="2">
    <citation type="submission" date="2020-05" db="UniProtKB">
        <authorList>
            <consortium name="EnsemblMetazoa"/>
        </authorList>
    </citation>
    <scope>IDENTIFICATION</scope>
    <source>
        <strain evidence="3">wikel</strain>
    </source>
</reference>
<reference evidence="2 4" key="1">
    <citation type="submission" date="2008-03" db="EMBL/GenBank/DDBJ databases">
        <title>Annotation of Ixodes scapularis.</title>
        <authorList>
            <consortium name="Ixodes scapularis Genome Project Consortium"/>
            <person name="Caler E."/>
            <person name="Hannick L.I."/>
            <person name="Bidwell S."/>
            <person name="Joardar V."/>
            <person name="Thiagarajan M."/>
            <person name="Amedeo P."/>
            <person name="Galinsky K.J."/>
            <person name="Schobel S."/>
            <person name="Inman J."/>
            <person name="Hostetler J."/>
            <person name="Miller J."/>
            <person name="Hammond M."/>
            <person name="Megy K."/>
            <person name="Lawson D."/>
            <person name="Kodira C."/>
            <person name="Sutton G."/>
            <person name="Meyer J."/>
            <person name="Hill C.A."/>
            <person name="Birren B."/>
            <person name="Nene V."/>
            <person name="Collins F."/>
            <person name="Alarcon-Chaidez F."/>
            <person name="Wikel S."/>
            <person name="Strausberg R."/>
        </authorList>
    </citation>
    <scope>NUCLEOTIDE SEQUENCE [LARGE SCALE GENOMIC DNA]</scope>
    <source>
        <strain evidence="4">Wikel</strain>
        <strain evidence="2">Wikel colony</strain>
    </source>
</reference>
<organism>
    <name type="scientific">Ixodes scapularis</name>
    <name type="common">Black-legged tick</name>
    <name type="synonym">Deer tick</name>
    <dbReference type="NCBI Taxonomy" id="6945"/>
    <lineage>
        <taxon>Eukaryota</taxon>
        <taxon>Metazoa</taxon>
        <taxon>Ecdysozoa</taxon>
        <taxon>Arthropoda</taxon>
        <taxon>Chelicerata</taxon>
        <taxon>Arachnida</taxon>
        <taxon>Acari</taxon>
        <taxon>Parasitiformes</taxon>
        <taxon>Ixodida</taxon>
        <taxon>Ixodoidea</taxon>
        <taxon>Ixodidae</taxon>
        <taxon>Ixodinae</taxon>
        <taxon>Ixodes</taxon>
    </lineage>
</organism>
<keyword evidence="4" id="KW-1185">Reference proteome</keyword>
<dbReference type="EMBL" id="ABJB010961723">
    <property type="status" value="NOT_ANNOTATED_CDS"/>
    <property type="molecule type" value="Genomic_DNA"/>
</dbReference>
<dbReference type="Proteomes" id="UP000001555">
    <property type="component" value="Unassembled WGS sequence"/>
</dbReference>
<evidence type="ECO:0000313" key="4">
    <source>
        <dbReference type="Proteomes" id="UP000001555"/>
    </source>
</evidence>
<dbReference type="VEuPathDB" id="VectorBase:ISCI012760"/>
<dbReference type="EnsemblMetazoa" id="ISCW012760-RA">
    <property type="protein sequence ID" value="ISCW012760-PA"/>
    <property type="gene ID" value="ISCW012760"/>
</dbReference>
<proteinExistence type="predicted"/>
<dbReference type="AlphaFoldDB" id="B7QB54"/>
<dbReference type="VEuPathDB" id="VectorBase:ISCW012760"/>
<accession>B7QB54</accession>
<evidence type="ECO:0000313" key="2">
    <source>
        <dbReference type="EMBL" id="EEC16076.1"/>
    </source>
</evidence>
<name>B7QB54_IXOSC</name>
<evidence type="ECO:0000313" key="3">
    <source>
        <dbReference type="EnsemblMetazoa" id="ISCW012760-PA"/>
    </source>
</evidence>
<dbReference type="HOGENOM" id="CLU_2212840_0_0_1"/>
<dbReference type="PaxDb" id="6945-B7QB54"/>
<sequence length="107" mass="11463">MRSSLPNGGRRGGPGEPFRATRPAVGRPDNSDDGHAAGAAVPHDCKQRLRHESATASAAAAAQALRRFPATDKSPHRYGLRLQADSVFEPCGPRSCLTSLRPRRFFG</sequence>
<dbReference type="InParanoid" id="B7QB54"/>
<protein>
    <submittedName>
        <fullName evidence="2 3">Uncharacterized protein</fullName>
    </submittedName>
</protein>
<gene>
    <name evidence="2" type="ORF">IscW_ISCW012760</name>
</gene>
<dbReference type="EMBL" id="ABJB010819995">
    <property type="status" value="NOT_ANNOTATED_CDS"/>
    <property type="molecule type" value="Genomic_DNA"/>
</dbReference>
<dbReference type="EMBL" id="DS899156">
    <property type="protein sequence ID" value="EEC16076.1"/>
    <property type="molecule type" value="Genomic_DNA"/>
</dbReference>
<feature type="region of interest" description="Disordered" evidence="1">
    <location>
        <begin position="1"/>
        <end position="42"/>
    </location>
</feature>